<dbReference type="PANTHER" id="PTHR15288">
    <property type="entry name" value="DENN DOMAIN-CONTAINING PROTEIN 2"/>
    <property type="match status" value="1"/>
</dbReference>
<feature type="compositionally biased region" description="Polar residues" evidence="1">
    <location>
        <begin position="11"/>
        <end position="26"/>
    </location>
</feature>
<reference evidence="3" key="1">
    <citation type="submission" date="2019-06" db="EMBL/GenBank/DDBJ databases">
        <authorList>
            <person name="Zheng W."/>
        </authorList>
    </citation>
    <scope>NUCLEOTIDE SEQUENCE</scope>
    <source>
        <strain evidence="3">QDHG01</strain>
    </source>
</reference>
<feature type="compositionally biased region" description="Basic and acidic residues" evidence="1">
    <location>
        <begin position="1"/>
        <end position="10"/>
    </location>
</feature>
<gene>
    <name evidence="3" type="ORF">FGO68_gene4422</name>
</gene>
<proteinExistence type="predicted"/>
<evidence type="ECO:0000313" key="3">
    <source>
        <dbReference type="EMBL" id="TNV73267.1"/>
    </source>
</evidence>
<dbReference type="SMART" id="SM00799">
    <property type="entry name" value="DENN"/>
    <property type="match status" value="1"/>
</dbReference>
<dbReference type="AlphaFoldDB" id="A0A8J8NDM3"/>
<organism evidence="3 4">
    <name type="scientific">Halteria grandinella</name>
    <dbReference type="NCBI Taxonomy" id="5974"/>
    <lineage>
        <taxon>Eukaryota</taxon>
        <taxon>Sar</taxon>
        <taxon>Alveolata</taxon>
        <taxon>Ciliophora</taxon>
        <taxon>Intramacronucleata</taxon>
        <taxon>Spirotrichea</taxon>
        <taxon>Stichotrichia</taxon>
        <taxon>Sporadotrichida</taxon>
        <taxon>Halteriidae</taxon>
        <taxon>Halteria</taxon>
    </lineage>
</organism>
<protein>
    <recommendedName>
        <fullName evidence="2">UDENN domain-containing protein</fullName>
    </recommendedName>
</protein>
<comment type="caution">
    <text evidence="3">The sequence shown here is derived from an EMBL/GenBank/DDBJ whole genome shotgun (WGS) entry which is preliminary data.</text>
</comment>
<dbReference type="Gene3D" id="3.30.450.200">
    <property type="match status" value="1"/>
</dbReference>
<dbReference type="Proteomes" id="UP000785679">
    <property type="component" value="Unassembled WGS sequence"/>
</dbReference>
<dbReference type="Gene3D" id="3.40.50.11500">
    <property type="match status" value="1"/>
</dbReference>
<keyword evidence="4" id="KW-1185">Reference proteome</keyword>
<dbReference type="Pfam" id="PF02141">
    <property type="entry name" value="DENN"/>
    <property type="match status" value="1"/>
</dbReference>
<dbReference type="InterPro" id="IPR043153">
    <property type="entry name" value="DENN_C"/>
</dbReference>
<dbReference type="OrthoDB" id="312546at2759"/>
<evidence type="ECO:0000259" key="2">
    <source>
        <dbReference type="PROSITE" id="PS50211"/>
    </source>
</evidence>
<feature type="domain" description="UDENN" evidence="2">
    <location>
        <begin position="100"/>
        <end position="579"/>
    </location>
</feature>
<dbReference type="InterPro" id="IPR051942">
    <property type="entry name" value="DENN_domain_containing_2"/>
</dbReference>
<dbReference type="InterPro" id="IPR037516">
    <property type="entry name" value="Tripartite_DENN"/>
</dbReference>
<evidence type="ECO:0000313" key="4">
    <source>
        <dbReference type="Proteomes" id="UP000785679"/>
    </source>
</evidence>
<feature type="region of interest" description="Disordered" evidence="1">
    <location>
        <begin position="1"/>
        <end position="26"/>
    </location>
</feature>
<dbReference type="PROSITE" id="PS50211">
    <property type="entry name" value="DENN"/>
    <property type="match status" value="1"/>
</dbReference>
<sequence length="579" mass="66938">MNGRTSEELQRIQQHVSKQFDAPQQNAFRMSKKSYKPKEANHHQEDLEKSILGLSIKQIKDQAPINLRESLIIAQTTPRKASAPVISQQVKQDKRNQIFSEFFIIGVDPSTITKQELDNEVPVEPQNLYMFKEDPKTSTCQRRIVVKDFCFPNGVQIRTLKKKRAHKILYGQQTNSKENSFVFTLQAQNMNNYDVSVPDEFIYCNVLIFDEIHKIPDGGFYTSQKALCLMTNYRFFELYLQILNVIYSLYKIERFNILQEDFKTEHAFLMQNTEETIVKELTAATRVPLIFPEVETVLQLFSQANPLDNIIDLRNKILRCSISQRIPQSMKELQLSDVDWLAPMFLSALSADQFLKILYAIMLEKSVIFVSDNLPLLSSAVLGMQCFLLPFKWSYVQIPILPKSLIDMVEAPMPFLVGLLRAHLSSVPSIQEGSVRNPSFPGDFSDQERMVVYINDTKKEVTIDDQTVQYSQPNFKNLVDKLALPFSVLNSTKYYIYTPNDKQKKALHEISDLMLSTFHENISNNLPSDILKGQKKVGDPRILTESILQNARPQDRKFMEQFVNTCMLVQYLERNFCQF</sequence>
<name>A0A8J8NDM3_HALGN</name>
<dbReference type="InterPro" id="IPR001194">
    <property type="entry name" value="cDENN_dom"/>
</dbReference>
<accession>A0A8J8NDM3</accession>
<dbReference type="EMBL" id="RRYP01019378">
    <property type="protein sequence ID" value="TNV73267.1"/>
    <property type="molecule type" value="Genomic_DNA"/>
</dbReference>
<evidence type="ECO:0000256" key="1">
    <source>
        <dbReference type="SAM" id="MobiDB-lite"/>
    </source>
</evidence>
<dbReference type="PANTHER" id="PTHR15288:SF0">
    <property type="entry name" value="UDENN DOMAIN-CONTAINING PROTEIN"/>
    <property type="match status" value="1"/>
</dbReference>